<keyword evidence="2" id="KW-1185">Reference proteome</keyword>
<sequence>MVMERELCLNTGSKLVNECRAKCNFSLDYQCQPSSTETREFRKRWLLLTDRERVTALSGDTNQFLKTATDLLLCPGCRNSAEALFYKLSGRHCPIAANCQSIGPLF</sequence>
<protein>
    <submittedName>
        <fullName evidence="1">Uncharacterized protein</fullName>
    </submittedName>
</protein>
<gene>
    <name evidence="1" type="ORF">PDE001_LOCUS5270</name>
</gene>
<evidence type="ECO:0000313" key="2">
    <source>
        <dbReference type="Proteomes" id="UP001162029"/>
    </source>
</evidence>
<proteinExistence type="predicted"/>
<dbReference type="InterPro" id="IPR026073">
    <property type="entry name" value="GGNBP2"/>
</dbReference>
<dbReference type="GO" id="GO:0005634">
    <property type="term" value="C:nucleus"/>
    <property type="evidence" value="ECO:0007669"/>
    <property type="project" value="TreeGrafter"/>
</dbReference>
<dbReference type="AlphaFoldDB" id="A0AAV0U7Q1"/>
<dbReference type="EMBL" id="CANTFM010000987">
    <property type="protein sequence ID" value="CAI5733006.1"/>
    <property type="molecule type" value="Genomic_DNA"/>
</dbReference>
<accession>A0AAV0U7Q1</accession>
<comment type="caution">
    <text evidence="1">The sequence shown here is derived from an EMBL/GenBank/DDBJ whole genome shotgun (WGS) entry which is preliminary data.</text>
</comment>
<organism evidence="1 2">
    <name type="scientific">Peronospora destructor</name>
    <dbReference type="NCBI Taxonomy" id="86335"/>
    <lineage>
        <taxon>Eukaryota</taxon>
        <taxon>Sar</taxon>
        <taxon>Stramenopiles</taxon>
        <taxon>Oomycota</taxon>
        <taxon>Peronosporomycetes</taxon>
        <taxon>Peronosporales</taxon>
        <taxon>Peronosporaceae</taxon>
        <taxon>Peronospora</taxon>
    </lineage>
</organism>
<evidence type="ECO:0000313" key="1">
    <source>
        <dbReference type="EMBL" id="CAI5733006.1"/>
    </source>
</evidence>
<dbReference type="GO" id="GO:0005737">
    <property type="term" value="C:cytoplasm"/>
    <property type="evidence" value="ECO:0007669"/>
    <property type="project" value="TreeGrafter"/>
</dbReference>
<name>A0AAV0U7Q1_9STRA</name>
<dbReference type="PANTHER" id="PTHR13601">
    <property type="entry name" value="GAMETOGENETIN-BINDING PROTEIN 2"/>
    <property type="match status" value="1"/>
</dbReference>
<reference evidence="1" key="1">
    <citation type="submission" date="2022-12" db="EMBL/GenBank/DDBJ databases">
        <authorList>
            <person name="Webb A."/>
        </authorList>
    </citation>
    <scope>NUCLEOTIDE SEQUENCE</scope>
    <source>
        <strain evidence="1">Pd1</strain>
    </source>
</reference>
<dbReference type="PANTHER" id="PTHR13601:SF2">
    <property type="entry name" value="GAMETOGENETIN-BINDING PROTEIN 2"/>
    <property type="match status" value="1"/>
</dbReference>
<dbReference type="Proteomes" id="UP001162029">
    <property type="component" value="Unassembled WGS sequence"/>
</dbReference>